<reference evidence="17" key="1">
    <citation type="submission" date="2019-06" db="EMBL/GenBank/DDBJ databases">
        <title>Complete genome sequence of Methylogaea oryzae strain JCM16910.</title>
        <authorList>
            <person name="Asakawa S."/>
        </authorList>
    </citation>
    <scope>NUCLEOTIDE SEQUENCE</scope>
    <source>
        <strain evidence="17">E10</strain>
    </source>
</reference>
<evidence type="ECO:0000256" key="9">
    <source>
        <dbReference type="ARBA" id="ARBA00023224"/>
    </source>
</evidence>
<dbReference type="InterPro" id="IPR013655">
    <property type="entry name" value="PAS_fold_3"/>
</dbReference>
<evidence type="ECO:0000256" key="1">
    <source>
        <dbReference type="ARBA" id="ARBA00004429"/>
    </source>
</evidence>
<dbReference type="AlphaFoldDB" id="A0A8D4VS93"/>
<evidence type="ECO:0000256" key="6">
    <source>
        <dbReference type="ARBA" id="ARBA00022692"/>
    </source>
</evidence>
<dbReference type="Pfam" id="PF00015">
    <property type="entry name" value="MCPsignal"/>
    <property type="match status" value="1"/>
</dbReference>
<dbReference type="GO" id="GO:0052131">
    <property type="term" value="P:positive aerotaxis"/>
    <property type="evidence" value="ECO:0007669"/>
    <property type="project" value="UniProtKB-ARBA"/>
</dbReference>
<keyword evidence="17" id="KW-0675">Receptor</keyword>
<accession>A0A8D4VS93</accession>
<dbReference type="InterPro" id="IPR003660">
    <property type="entry name" value="HAMP_dom"/>
</dbReference>
<name>A0A8D4VS93_9GAMM</name>
<evidence type="ECO:0000259" key="16">
    <source>
        <dbReference type="PROSITE" id="PS50885"/>
    </source>
</evidence>
<dbReference type="InterPro" id="IPR004089">
    <property type="entry name" value="MCPsignal_dom"/>
</dbReference>
<dbReference type="EMBL" id="AP019782">
    <property type="protein sequence ID" value="BBL72317.1"/>
    <property type="molecule type" value="Genomic_DNA"/>
</dbReference>
<evidence type="ECO:0000256" key="5">
    <source>
        <dbReference type="ARBA" id="ARBA00022519"/>
    </source>
</evidence>
<keyword evidence="5" id="KW-0997">Cell inner membrane</keyword>
<dbReference type="PROSITE" id="PS50885">
    <property type="entry name" value="HAMP"/>
    <property type="match status" value="1"/>
</dbReference>
<comment type="similarity">
    <text evidence="10">Belongs to the methyl-accepting chemotaxis (MCP) protein family.</text>
</comment>
<dbReference type="Proteomes" id="UP000824988">
    <property type="component" value="Chromosome"/>
</dbReference>
<dbReference type="GO" id="GO:0007165">
    <property type="term" value="P:signal transduction"/>
    <property type="evidence" value="ECO:0007669"/>
    <property type="project" value="UniProtKB-KW"/>
</dbReference>
<evidence type="ECO:0000259" key="13">
    <source>
        <dbReference type="PROSITE" id="PS50111"/>
    </source>
</evidence>
<feature type="domain" description="HAMP" evidence="16">
    <location>
        <begin position="194"/>
        <end position="246"/>
    </location>
</feature>
<dbReference type="PANTHER" id="PTHR32089:SF74">
    <property type="entry name" value="METHYL-ACCEPTING CHEMOTAXIS PROTEIN AER"/>
    <property type="match status" value="1"/>
</dbReference>
<gene>
    <name evidence="17" type="primary">aer</name>
    <name evidence="17" type="ORF">MoryE10_29230</name>
</gene>
<dbReference type="Pfam" id="PF08447">
    <property type="entry name" value="PAS_3"/>
    <property type="match status" value="1"/>
</dbReference>
<dbReference type="PROSITE" id="PS50111">
    <property type="entry name" value="CHEMOTAXIS_TRANSDUC_2"/>
    <property type="match status" value="1"/>
</dbReference>
<keyword evidence="9 11" id="KW-0807">Transducer</keyword>
<keyword evidence="4" id="KW-0145">Chemotaxis</keyword>
<evidence type="ECO:0000313" key="18">
    <source>
        <dbReference type="Proteomes" id="UP000824988"/>
    </source>
</evidence>
<dbReference type="PROSITE" id="PS50192">
    <property type="entry name" value="T_SNARE"/>
    <property type="match status" value="1"/>
</dbReference>
<dbReference type="InterPro" id="IPR000014">
    <property type="entry name" value="PAS"/>
</dbReference>
<dbReference type="CDD" id="cd00130">
    <property type="entry name" value="PAS"/>
    <property type="match status" value="1"/>
</dbReference>
<comment type="subcellular location">
    <subcellularLocation>
        <location evidence="1">Cell inner membrane</location>
        <topology evidence="1">Multi-pass membrane protein</topology>
    </subcellularLocation>
</comment>
<feature type="transmembrane region" description="Helical" evidence="12">
    <location>
        <begin position="176"/>
        <end position="196"/>
    </location>
</feature>
<keyword evidence="2" id="KW-1003">Cell membrane</keyword>
<keyword evidence="3" id="KW-0488">Methylation</keyword>
<dbReference type="PROSITE" id="PS50112">
    <property type="entry name" value="PAS"/>
    <property type="match status" value="1"/>
</dbReference>
<dbReference type="FunFam" id="3.30.450.20:FF:000046">
    <property type="entry name" value="Aerotaxis sensor receptor"/>
    <property type="match status" value="1"/>
</dbReference>
<feature type="transmembrane region" description="Helical" evidence="12">
    <location>
        <begin position="150"/>
        <end position="170"/>
    </location>
</feature>
<protein>
    <submittedName>
        <fullName evidence="17">Aerotaxis receptor Aer</fullName>
    </submittedName>
</protein>
<feature type="domain" description="PAS" evidence="14">
    <location>
        <begin position="21"/>
        <end position="60"/>
    </location>
</feature>
<dbReference type="PANTHER" id="PTHR32089">
    <property type="entry name" value="METHYL-ACCEPTING CHEMOTAXIS PROTEIN MCPB"/>
    <property type="match status" value="1"/>
</dbReference>
<evidence type="ECO:0000256" key="10">
    <source>
        <dbReference type="ARBA" id="ARBA00029447"/>
    </source>
</evidence>
<evidence type="ECO:0000256" key="8">
    <source>
        <dbReference type="ARBA" id="ARBA00023136"/>
    </source>
</evidence>
<keyword evidence="8 12" id="KW-0472">Membrane</keyword>
<evidence type="ECO:0000256" key="2">
    <source>
        <dbReference type="ARBA" id="ARBA00022475"/>
    </source>
</evidence>
<dbReference type="SMART" id="SM00283">
    <property type="entry name" value="MA"/>
    <property type="match status" value="1"/>
</dbReference>
<organism evidence="17 18">
    <name type="scientific">Methylogaea oryzae</name>
    <dbReference type="NCBI Taxonomy" id="1295382"/>
    <lineage>
        <taxon>Bacteria</taxon>
        <taxon>Pseudomonadati</taxon>
        <taxon>Pseudomonadota</taxon>
        <taxon>Gammaproteobacteria</taxon>
        <taxon>Methylococcales</taxon>
        <taxon>Methylococcaceae</taxon>
        <taxon>Methylogaea</taxon>
    </lineage>
</organism>
<sequence length="524" mass="56942">MKINLPVTDREIRLSDDTQIISTTDLKGIITYADEDFVRIAQFSKEELLGKNHNIVRHPDMPEAAFADLWATIKSNHAWMGIVKNRAKNGDYYWVDAFVTPMIEDDKVVGYESVRVKPNKEYVDRAAPLYKAILDKKITKLPAYGSTALHYYKAIVALLLPTLGAIGWVGDLFANAAFLGVGAASMVLAWALAWQLSRPLAQAAQRSKQIIDNTVTRLVYTGRNDDVGQLETATLALQARLRTVMRRFDETAQQLANMAQNTADIAAVTSHDLDHQQASVDMMAAAIDEMTLAVQSVAQNAADAASAAETSTNMANNGRDAVTNTTGAIGHLAQAVANAATAIHQLEQESKNIDVVVSVIRDIADQTNLLALNAAIEAARAGEQGRGFAVVADEVRKLASSTQNSTHEIQKIVEVLQIGARQAAAAMEKGREQANHSVQQAGLADSTLSEISQAVNRIKDMSIQVASAVEEQTCVTEEIKRNISNISGASHRVSEEAERTTRTSQELLSLAINLKNMVKRFALK</sequence>
<keyword evidence="18" id="KW-1185">Reference proteome</keyword>
<dbReference type="KEGG" id="moz:MoryE10_29230"/>
<keyword evidence="6 12" id="KW-0812">Transmembrane</keyword>
<dbReference type="GO" id="GO:0005886">
    <property type="term" value="C:plasma membrane"/>
    <property type="evidence" value="ECO:0007669"/>
    <property type="project" value="UniProtKB-SubCell"/>
</dbReference>
<proteinExistence type="inferred from homology"/>
<dbReference type="CDD" id="cd11386">
    <property type="entry name" value="MCP_signal"/>
    <property type="match status" value="1"/>
</dbReference>
<feature type="domain" description="Methyl-accepting transducer" evidence="13">
    <location>
        <begin position="251"/>
        <end position="487"/>
    </location>
</feature>
<dbReference type="FunFam" id="1.10.287.950:FF:000001">
    <property type="entry name" value="Methyl-accepting chemotaxis sensory transducer"/>
    <property type="match status" value="1"/>
</dbReference>
<dbReference type="InterPro" id="IPR000727">
    <property type="entry name" value="T_SNARE_dom"/>
</dbReference>
<evidence type="ECO:0000259" key="14">
    <source>
        <dbReference type="PROSITE" id="PS50112"/>
    </source>
</evidence>
<evidence type="ECO:0000256" key="7">
    <source>
        <dbReference type="ARBA" id="ARBA00022989"/>
    </source>
</evidence>
<evidence type="ECO:0000256" key="11">
    <source>
        <dbReference type="PROSITE-ProRule" id="PRU00284"/>
    </source>
</evidence>
<keyword evidence="7 12" id="KW-1133">Transmembrane helix</keyword>
<evidence type="ECO:0000256" key="3">
    <source>
        <dbReference type="ARBA" id="ARBA00022481"/>
    </source>
</evidence>
<evidence type="ECO:0000256" key="4">
    <source>
        <dbReference type="ARBA" id="ARBA00022500"/>
    </source>
</evidence>
<evidence type="ECO:0000259" key="15">
    <source>
        <dbReference type="PROSITE" id="PS50192"/>
    </source>
</evidence>
<evidence type="ECO:0000313" key="17">
    <source>
        <dbReference type="EMBL" id="BBL72317.1"/>
    </source>
</evidence>
<dbReference type="RefSeq" id="WP_221047485.1">
    <property type="nucleotide sequence ID" value="NZ_AP019782.1"/>
</dbReference>
<evidence type="ECO:0000256" key="12">
    <source>
        <dbReference type="SAM" id="Phobius"/>
    </source>
</evidence>
<dbReference type="NCBIfam" id="TIGR00229">
    <property type="entry name" value="sensory_box"/>
    <property type="match status" value="1"/>
</dbReference>
<feature type="domain" description="T-SNARE coiled-coil homology" evidence="15">
    <location>
        <begin position="445"/>
        <end position="500"/>
    </location>
</feature>